<name>A0A3S8ZNT3_9NEIS</name>
<reference evidence="1 2" key="1">
    <citation type="submission" date="2018-12" db="EMBL/GenBank/DDBJ databases">
        <title>Complete genome sequence of Iodobacter sp. H11R3.</title>
        <authorList>
            <person name="Bae J.-W."/>
        </authorList>
    </citation>
    <scope>NUCLEOTIDE SEQUENCE [LARGE SCALE GENOMIC DNA]</scope>
    <source>
        <strain evidence="1 2">H11R3</strain>
    </source>
</reference>
<gene>
    <name evidence="1" type="ORF">EJO50_00720</name>
</gene>
<dbReference type="InterPro" id="IPR008727">
    <property type="entry name" value="PAAR_motif"/>
</dbReference>
<dbReference type="Gene3D" id="2.60.200.60">
    <property type="match status" value="1"/>
</dbReference>
<dbReference type="KEGG" id="iod:EJO50_00720"/>
<proteinExistence type="predicted"/>
<dbReference type="Proteomes" id="UP000282438">
    <property type="component" value="Chromosome"/>
</dbReference>
<accession>A0A3S8ZNT3</accession>
<sequence>MKRVIRLGDQTSHGGVVVSAASTSNMFGKPVALLGDKVSCPIPGHGVCPIIEGDPSWNVGGKPVALEGHKTSCGAVLISSMPEVGRSYEGSGAASSGASSNAGKAIAAIAPKAFDEQIRFLMPNRSVLAETAYKLTLEDGTIIEGKTDAEGKA</sequence>
<dbReference type="CDD" id="cd14744">
    <property type="entry name" value="PAAR_CT_2"/>
    <property type="match status" value="1"/>
</dbReference>
<dbReference type="Pfam" id="PF05488">
    <property type="entry name" value="PAAR_motif"/>
    <property type="match status" value="1"/>
</dbReference>
<evidence type="ECO:0000313" key="2">
    <source>
        <dbReference type="Proteomes" id="UP000282438"/>
    </source>
</evidence>
<evidence type="ECO:0000313" key="1">
    <source>
        <dbReference type="EMBL" id="AZN35136.1"/>
    </source>
</evidence>
<dbReference type="RefSeq" id="WP_125971112.1">
    <property type="nucleotide sequence ID" value="NZ_CP034433.1"/>
</dbReference>
<dbReference type="AlphaFoldDB" id="A0A3S8ZNT3"/>
<keyword evidence="2" id="KW-1185">Reference proteome</keyword>
<dbReference type="EMBL" id="CP034433">
    <property type="protein sequence ID" value="AZN35136.1"/>
    <property type="molecule type" value="Genomic_DNA"/>
</dbReference>
<dbReference type="OrthoDB" id="197187at2"/>
<organism evidence="1 2">
    <name type="scientific">Iodobacter ciconiae</name>
    <dbReference type="NCBI Taxonomy" id="2496266"/>
    <lineage>
        <taxon>Bacteria</taxon>
        <taxon>Pseudomonadati</taxon>
        <taxon>Pseudomonadota</taxon>
        <taxon>Betaproteobacteria</taxon>
        <taxon>Neisseriales</taxon>
        <taxon>Chitinibacteraceae</taxon>
        <taxon>Iodobacter</taxon>
    </lineage>
</organism>
<protein>
    <submittedName>
        <fullName evidence="1">PAAR domain-containing protein</fullName>
    </submittedName>
</protein>